<keyword evidence="3" id="KW-1185">Reference proteome</keyword>
<dbReference type="RefSeq" id="XP_012655762.1">
    <property type="nucleotide sequence ID" value="XM_012800308.1"/>
</dbReference>
<accession>W7WXW6</accession>
<evidence type="ECO:0000256" key="1">
    <source>
        <dbReference type="SAM" id="Coils"/>
    </source>
</evidence>
<dbReference type="AlphaFoldDB" id="W7WXW6"/>
<organism evidence="2 3">
    <name type="scientific">Tetrahymena thermophila (strain SB210)</name>
    <dbReference type="NCBI Taxonomy" id="312017"/>
    <lineage>
        <taxon>Eukaryota</taxon>
        <taxon>Sar</taxon>
        <taxon>Alveolata</taxon>
        <taxon>Ciliophora</taxon>
        <taxon>Intramacronucleata</taxon>
        <taxon>Oligohymenophorea</taxon>
        <taxon>Hymenostomatida</taxon>
        <taxon>Tetrahymenina</taxon>
        <taxon>Tetrahymenidae</taxon>
        <taxon>Tetrahymena</taxon>
    </lineage>
</organism>
<protein>
    <submittedName>
        <fullName evidence="2">Uncharacterized protein</fullName>
    </submittedName>
</protein>
<dbReference type="InParanoid" id="W7WXW6"/>
<sequence>MCDRFFEQFHFYSFDQNDYTSLTPGLTEEQHYNSQKKENFQIQNNYQIQNNSDMMIFNQDDQQNAFNEEQNQYQKEMNKKQSKKKQYSHRNTINKISYQVLKLLRELKYKIELEGNIIQKKVESLNVLICILKYNFKDQTDFENIYIQIKKRLKKYFLNIKKDNKNHQLLIDYIINFEYLLKNILNNFNEEIKSNNKYYGITEFQKLKDL</sequence>
<name>W7WXW6_TETTS</name>
<proteinExistence type="predicted"/>
<gene>
    <name evidence="2" type="ORF">TTHERM_000684419</name>
</gene>
<feature type="coiled-coil region" evidence="1">
    <location>
        <begin position="63"/>
        <end position="90"/>
    </location>
</feature>
<dbReference type="GeneID" id="24440190"/>
<dbReference type="KEGG" id="tet:TTHERM_000684419"/>
<evidence type="ECO:0000313" key="3">
    <source>
        <dbReference type="Proteomes" id="UP000009168"/>
    </source>
</evidence>
<dbReference type="EMBL" id="GG662435">
    <property type="protein sequence ID" value="EWS71690.1"/>
    <property type="molecule type" value="Genomic_DNA"/>
</dbReference>
<keyword evidence="1" id="KW-0175">Coiled coil</keyword>
<evidence type="ECO:0000313" key="2">
    <source>
        <dbReference type="EMBL" id="EWS71690.1"/>
    </source>
</evidence>
<reference evidence="3" key="1">
    <citation type="journal article" date="2006" name="PLoS Biol.">
        <title>Macronuclear genome sequence of the ciliate Tetrahymena thermophila, a model eukaryote.</title>
        <authorList>
            <person name="Eisen J.A."/>
            <person name="Coyne R.S."/>
            <person name="Wu M."/>
            <person name="Wu D."/>
            <person name="Thiagarajan M."/>
            <person name="Wortman J.R."/>
            <person name="Badger J.H."/>
            <person name="Ren Q."/>
            <person name="Amedeo P."/>
            <person name="Jones K.M."/>
            <person name="Tallon L.J."/>
            <person name="Delcher A.L."/>
            <person name="Salzberg S.L."/>
            <person name="Silva J.C."/>
            <person name="Haas B.J."/>
            <person name="Majoros W.H."/>
            <person name="Farzad M."/>
            <person name="Carlton J.M."/>
            <person name="Smith R.K. Jr."/>
            <person name="Garg J."/>
            <person name="Pearlman R.E."/>
            <person name="Karrer K.M."/>
            <person name="Sun L."/>
            <person name="Manning G."/>
            <person name="Elde N.C."/>
            <person name="Turkewitz A.P."/>
            <person name="Asai D.J."/>
            <person name="Wilkes D.E."/>
            <person name="Wang Y."/>
            <person name="Cai H."/>
            <person name="Collins K."/>
            <person name="Stewart B.A."/>
            <person name="Lee S.R."/>
            <person name="Wilamowska K."/>
            <person name="Weinberg Z."/>
            <person name="Ruzzo W.L."/>
            <person name="Wloga D."/>
            <person name="Gaertig J."/>
            <person name="Frankel J."/>
            <person name="Tsao C.-C."/>
            <person name="Gorovsky M.A."/>
            <person name="Keeling P.J."/>
            <person name="Waller R.F."/>
            <person name="Patron N.J."/>
            <person name="Cherry J.M."/>
            <person name="Stover N.A."/>
            <person name="Krieger C.J."/>
            <person name="del Toro C."/>
            <person name="Ryder H.F."/>
            <person name="Williamson S.C."/>
            <person name="Barbeau R.A."/>
            <person name="Hamilton E.P."/>
            <person name="Orias E."/>
        </authorList>
    </citation>
    <scope>NUCLEOTIDE SEQUENCE [LARGE SCALE GENOMIC DNA]</scope>
    <source>
        <strain evidence="3">SB210</strain>
    </source>
</reference>
<dbReference type="Proteomes" id="UP000009168">
    <property type="component" value="Unassembled WGS sequence"/>
</dbReference>